<proteinExistence type="predicted"/>
<reference evidence="1" key="2">
    <citation type="journal article" date="2021" name="PeerJ">
        <title>Extensive microbial diversity within the chicken gut microbiome revealed by metagenomics and culture.</title>
        <authorList>
            <person name="Gilroy R."/>
            <person name="Ravi A."/>
            <person name="Getino M."/>
            <person name="Pursley I."/>
            <person name="Horton D.L."/>
            <person name="Alikhan N.F."/>
            <person name="Baker D."/>
            <person name="Gharbi K."/>
            <person name="Hall N."/>
            <person name="Watson M."/>
            <person name="Adriaenssens E.M."/>
            <person name="Foster-Nyarko E."/>
            <person name="Jarju S."/>
            <person name="Secka A."/>
            <person name="Antonio M."/>
            <person name="Oren A."/>
            <person name="Chaudhuri R.R."/>
            <person name="La Ragione R."/>
            <person name="Hildebrand F."/>
            <person name="Pallen M.J."/>
        </authorList>
    </citation>
    <scope>NUCLEOTIDE SEQUENCE</scope>
    <source>
        <strain evidence="1">ChiSjej2B20-13462</strain>
    </source>
</reference>
<accession>A0A9D0Z5K8</accession>
<name>A0A9D0Z5K8_9FIRM</name>
<sequence length="142" mass="15757">MQQDTIHLLADCSAGIKMALATIDGILPEVRDYTLREKLKDSISTHHRLQDRTQQMLRDLGGQDKSPSPMARGMSWLVTNAKMALGDDTTAAYLVADGCDMGVKSLCRSRNRYPAAQREAQDLAEQLIDCEETLSASMRPFL</sequence>
<protein>
    <recommendedName>
        <fullName evidence="3">DUF2383 domain-containing protein</fullName>
    </recommendedName>
</protein>
<evidence type="ECO:0000313" key="2">
    <source>
        <dbReference type="Proteomes" id="UP000886874"/>
    </source>
</evidence>
<gene>
    <name evidence="1" type="ORF">IAA67_04835</name>
</gene>
<dbReference type="AlphaFoldDB" id="A0A9D0Z5K8"/>
<dbReference type="EMBL" id="DVFN01000070">
    <property type="protein sequence ID" value="HIQ69641.1"/>
    <property type="molecule type" value="Genomic_DNA"/>
</dbReference>
<evidence type="ECO:0008006" key="3">
    <source>
        <dbReference type="Google" id="ProtNLM"/>
    </source>
</evidence>
<reference evidence="1" key="1">
    <citation type="submission" date="2020-10" db="EMBL/GenBank/DDBJ databases">
        <authorList>
            <person name="Gilroy R."/>
        </authorList>
    </citation>
    <scope>NUCLEOTIDE SEQUENCE</scope>
    <source>
        <strain evidence="1">ChiSjej2B20-13462</strain>
    </source>
</reference>
<comment type="caution">
    <text evidence="1">The sequence shown here is derived from an EMBL/GenBank/DDBJ whole genome shotgun (WGS) entry which is preliminary data.</text>
</comment>
<evidence type="ECO:0000313" key="1">
    <source>
        <dbReference type="EMBL" id="HIQ69641.1"/>
    </source>
</evidence>
<dbReference type="Proteomes" id="UP000886874">
    <property type="component" value="Unassembled WGS sequence"/>
</dbReference>
<organism evidence="1 2">
    <name type="scientific">Candidatus Avoscillospira stercorigallinarum</name>
    <dbReference type="NCBI Taxonomy" id="2840708"/>
    <lineage>
        <taxon>Bacteria</taxon>
        <taxon>Bacillati</taxon>
        <taxon>Bacillota</taxon>
        <taxon>Clostridia</taxon>
        <taxon>Eubacteriales</taxon>
        <taxon>Oscillospiraceae</taxon>
        <taxon>Oscillospiraceae incertae sedis</taxon>
        <taxon>Candidatus Avoscillospira</taxon>
    </lineage>
</organism>